<organism evidence="2 3">
    <name type="scientific">Bifidobacterium callitrichos</name>
    <dbReference type="NCBI Taxonomy" id="762209"/>
    <lineage>
        <taxon>Bacteria</taxon>
        <taxon>Bacillati</taxon>
        <taxon>Actinomycetota</taxon>
        <taxon>Actinomycetes</taxon>
        <taxon>Bifidobacteriales</taxon>
        <taxon>Bifidobacteriaceae</taxon>
        <taxon>Bifidobacterium</taxon>
    </lineage>
</organism>
<feature type="compositionally biased region" description="Basic and acidic residues" evidence="1">
    <location>
        <begin position="54"/>
        <end position="64"/>
    </location>
</feature>
<dbReference type="InterPro" id="IPR041895">
    <property type="entry name" value="ArdA_dom1"/>
</dbReference>
<feature type="region of interest" description="Disordered" evidence="1">
    <location>
        <begin position="509"/>
        <end position="581"/>
    </location>
</feature>
<evidence type="ECO:0000313" key="2">
    <source>
        <dbReference type="EMBL" id="PST46950.1"/>
    </source>
</evidence>
<evidence type="ECO:0000313" key="3">
    <source>
        <dbReference type="Proteomes" id="UP000240228"/>
    </source>
</evidence>
<feature type="compositionally biased region" description="Basic and acidic residues" evidence="1">
    <location>
        <begin position="536"/>
        <end position="551"/>
    </location>
</feature>
<name>A0A2T3GBU4_9BIFI</name>
<evidence type="ECO:0000256" key="1">
    <source>
        <dbReference type="SAM" id="MobiDB-lite"/>
    </source>
</evidence>
<reference evidence="3" key="1">
    <citation type="submission" date="2017-09" db="EMBL/GenBank/DDBJ databases">
        <authorList>
            <person name="Sela D.A."/>
            <person name="Albert K."/>
        </authorList>
    </citation>
    <scope>NUCLEOTIDE SEQUENCE [LARGE SCALE GENOMIC DNA]</scope>
    <source>
        <strain evidence="3">UMA51805</strain>
    </source>
</reference>
<gene>
    <name evidence="2" type="ORF">CPA40_03045</name>
</gene>
<protein>
    <recommendedName>
        <fullName evidence="4">Antirestriction protein ArdA</fullName>
    </recommendedName>
</protein>
<reference evidence="2 3" key="2">
    <citation type="submission" date="2018-03" db="EMBL/GenBank/DDBJ databases">
        <title>The comparative genomics of Bifidobacterium callitrichos reflects dietary carbohydrate utilization within the common marmoset gut.</title>
        <authorList>
            <person name="Rani A."/>
        </authorList>
    </citation>
    <scope>NUCLEOTIDE SEQUENCE [LARGE SCALE GENOMIC DNA]</scope>
    <source>
        <strain evidence="2 3">UMA51805</strain>
    </source>
</reference>
<dbReference type="EMBL" id="NWTX01000003">
    <property type="protein sequence ID" value="PST46950.1"/>
    <property type="molecule type" value="Genomic_DNA"/>
</dbReference>
<feature type="region of interest" description="Disordered" evidence="1">
    <location>
        <begin position="1"/>
        <end position="80"/>
    </location>
</feature>
<accession>A0A2T3GBU4</accession>
<dbReference type="InterPro" id="IPR009899">
    <property type="entry name" value="ArdA"/>
</dbReference>
<feature type="compositionally biased region" description="Basic residues" evidence="1">
    <location>
        <begin position="20"/>
        <end position="33"/>
    </location>
</feature>
<sequence length="581" mass="64065">MAAVPRRQSATHGLREATRRKQTGHRHHRHPIRRGTASSSTRPGEPRTGGRAIPEGRQEPDARRHQGQGRTPCTDTIHHAGKNADAITAITDKEPMMAEDDLTINVWVGNLGRYNEGTLIGGWLRLPTDEQRIDRFLTEQVGLTLDAQQAYEIGRQGDVVYEEYGIFDHEYTGLLAALDYRPGEYEDLHALNTLAQAARIFTQDQPEALEAVRLAADMNGVHDPIGLANLLVQSEDIEYMTYDPPQGITQENTPDLDEMYGWHCVNQNAELAKLLDGPYGMYFDVAKYGRDAAINDNVTLADQGFLIDATIPDTKRYSDTELKQIIDAYTDDEPGLDATMPTVSDALQMVERWGDTHDNVMRSDGTERITERIMRANDTDDETLRRQVQGLVKPVADQLDGDMPSGSATFARLVAEHAAEHANPDQMPAREPFQLESLLEPGERIMEYTLAGTATNWGAPVYQCIMPTDSTDISAGLEDTLQRIIADRTGHGDAAAILAETMGAMPAGELDPADGITPIDQGYALPAPLTSFNPKPAKEEEPNTSKGKDTVLDGIRQRASQRADDPTAHPSAPDRTKTRNR</sequence>
<dbReference type="Proteomes" id="UP000240228">
    <property type="component" value="Unassembled WGS sequence"/>
</dbReference>
<comment type="caution">
    <text evidence="2">The sequence shown here is derived from an EMBL/GenBank/DDBJ whole genome shotgun (WGS) entry which is preliminary data.</text>
</comment>
<keyword evidence="3" id="KW-1185">Reference proteome</keyword>
<dbReference type="Pfam" id="PF07275">
    <property type="entry name" value="ArdA"/>
    <property type="match status" value="1"/>
</dbReference>
<proteinExistence type="predicted"/>
<dbReference type="Gene3D" id="3.10.20.480">
    <property type="entry name" value="Antirestriction protein ArdA, domain 1"/>
    <property type="match status" value="1"/>
</dbReference>
<dbReference type="AlphaFoldDB" id="A0A2T3GBU4"/>
<feature type="compositionally biased region" description="Basic and acidic residues" evidence="1">
    <location>
        <begin position="561"/>
        <end position="581"/>
    </location>
</feature>
<evidence type="ECO:0008006" key="4">
    <source>
        <dbReference type="Google" id="ProtNLM"/>
    </source>
</evidence>